<dbReference type="Proteomes" id="UP000236333">
    <property type="component" value="Unassembled WGS sequence"/>
</dbReference>
<dbReference type="OrthoDB" id="536864at2759"/>
<proteinExistence type="predicted"/>
<dbReference type="EMBL" id="PGGS01000215">
    <property type="protein sequence ID" value="PNH06789.1"/>
    <property type="molecule type" value="Genomic_DNA"/>
</dbReference>
<accession>A0A2J8A2N9</accession>
<protein>
    <submittedName>
        <fullName evidence="3">Monoglyceride lipase</fullName>
    </submittedName>
</protein>
<organism evidence="3 4">
    <name type="scientific">Tetrabaena socialis</name>
    <dbReference type="NCBI Taxonomy" id="47790"/>
    <lineage>
        <taxon>Eukaryota</taxon>
        <taxon>Viridiplantae</taxon>
        <taxon>Chlorophyta</taxon>
        <taxon>core chlorophytes</taxon>
        <taxon>Chlorophyceae</taxon>
        <taxon>CS clade</taxon>
        <taxon>Chlamydomonadales</taxon>
        <taxon>Tetrabaenaceae</taxon>
        <taxon>Tetrabaena</taxon>
    </lineage>
</organism>
<keyword evidence="4" id="KW-1185">Reference proteome</keyword>
<gene>
    <name evidence="3" type="ORF">TSOC_006801</name>
</gene>
<dbReference type="Pfam" id="PF12146">
    <property type="entry name" value="Hydrolase_4"/>
    <property type="match status" value="1"/>
</dbReference>
<dbReference type="InterPro" id="IPR029058">
    <property type="entry name" value="AB_hydrolase_fold"/>
</dbReference>
<feature type="signal peptide" evidence="1">
    <location>
        <begin position="1"/>
        <end position="28"/>
    </location>
</feature>
<evidence type="ECO:0000313" key="4">
    <source>
        <dbReference type="Proteomes" id="UP000236333"/>
    </source>
</evidence>
<comment type="caution">
    <text evidence="3">The sequence shown here is derived from an EMBL/GenBank/DDBJ whole genome shotgun (WGS) entry which is preliminary data.</text>
</comment>
<reference evidence="3 4" key="1">
    <citation type="journal article" date="2017" name="Mol. Biol. Evol.">
        <title>The 4-celled Tetrabaena socialis nuclear genome reveals the essential components for genetic control of cell number at the origin of multicellularity in the volvocine lineage.</title>
        <authorList>
            <person name="Featherston J."/>
            <person name="Arakaki Y."/>
            <person name="Hanschen E.R."/>
            <person name="Ferris P.J."/>
            <person name="Michod R.E."/>
            <person name="Olson B.J.S.C."/>
            <person name="Nozaki H."/>
            <person name="Durand P.M."/>
        </authorList>
    </citation>
    <scope>NUCLEOTIDE SEQUENCE [LARGE SCALE GENOMIC DNA]</scope>
    <source>
        <strain evidence="3 4">NIES-571</strain>
    </source>
</reference>
<evidence type="ECO:0000259" key="2">
    <source>
        <dbReference type="Pfam" id="PF12146"/>
    </source>
</evidence>
<dbReference type="InterPro" id="IPR051044">
    <property type="entry name" value="MAG_DAG_Lipase"/>
</dbReference>
<feature type="chain" id="PRO_5014317205" evidence="1">
    <location>
        <begin position="29"/>
        <end position="223"/>
    </location>
</feature>
<dbReference type="PANTHER" id="PTHR11614">
    <property type="entry name" value="PHOSPHOLIPASE-RELATED"/>
    <property type="match status" value="1"/>
</dbReference>
<evidence type="ECO:0000313" key="3">
    <source>
        <dbReference type="EMBL" id="PNH06789.1"/>
    </source>
</evidence>
<name>A0A2J8A2N9_9CHLO</name>
<dbReference type="AlphaFoldDB" id="A0A2J8A2N9"/>
<feature type="domain" description="Serine aminopeptidase S33" evidence="2">
    <location>
        <begin position="86"/>
        <end position="222"/>
    </location>
</feature>
<sequence>MPLSQRGVAVPAAVGAALAVALLARSAARSAATDASRIAEHKHGMDARRAQHQDAAGSTTTAVISNAQGLELYLRQWVPTQGLRVCGVVVMVHGFTVHSGLFSGVAQHLAEQGLAVVSYDQQGHGLSDCFEGLRGYIRGFADLVEDAVQVLGWARSQHPGVPAFLLGESLGGTVVLSALRRESVREEVRGAVLMAPGIRVSKAVLPPWPLMPFLRAAAAIFPR</sequence>
<dbReference type="InterPro" id="IPR022742">
    <property type="entry name" value="Hydrolase_4"/>
</dbReference>
<dbReference type="Gene3D" id="3.40.50.1820">
    <property type="entry name" value="alpha/beta hydrolase"/>
    <property type="match status" value="1"/>
</dbReference>
<evidence type="ECO:0000256" key="1">
    <source>
        <dbReference type="SAM" id="SignalP"/>
    </source>
</evidence>
<dbReference type="SUPFAM" id="SSF53474">
    <property type="entry name" value="alpha/beta-Hydrolases"/>
    <property type="match status" value="1"/>
</dbReference>
<keyword evidence="1" id="KW-0732">Signal</keyword>